<dbReference type="SMART" id="SM00066">
    <property type="entry name" value="GAL4"/>
    <property type="match status" value="1"/>
</dbReference>
<evidence type="ECO:0000313" key="3">
    <source>
        <dbReference type="EMBL" id="KAF4627512.1"/>
    </source>
</evidence>
<dbReference type="GO" id="GO:0000981">
    <property type="term" value="F:DNA-binding transcription factor activity, RNA polymerase II-specific"/>
    <property type="evidence" value="ECO:0007669"/>
    <property type="project" value="InterPro"/>
</dbReference>
<dbReference type="PROSITE" id="PS50048">
    <property type="entry name" value="ZN2_CY6_FUNGAL_2"/>
    <property type="match status" value="1"/>
</dbReference>
<evidence type="ECO:0000259" key="2">
    <source>
        <dbReference type="PROSITE" id="PS50048"/>
    </source>
</evidence>
<dbReference type="Proteomes" id="UP000566819">
    <property type="component" value="Unassembled WGS sequence"/>
</dbReference>
<dbReference type="InterPro" id="IPR021858">
    <property type="entry name" value="Fun_TF"/>
</dbReference>
<name>A0A8H4RCC3_9HELO</name>
<evidence type="ECO:0000256" key="1">
    <source>
        <dbReference type="ARBA" id="ARBA00023242"/>
    </source>
</evidence>
<keyword evidence="1" id="KW-0539">Nucleus</keyword>
<gene>
    <name evidence="3" type="ORF">G7Y89_g10644</name>
</gene>
<dbReference type="SUPFAM" id="SSF57701">
    <property type="entry name" value="Zn2/Cys6 DNA-binding domain"/>
    <property type="match status" value="1"/>
</dbReference>
<dbReference type="Gene3D" id="4.10.240.10">
    <property type="entry name" value="Zn(2)-C6 fungal-type DNA-binding domain"/>
    <property type="match status" value="1"/>
</dbReference>
<dbReference type="AlphaFoldDB" id="A0A8H4RCC3"/>
<dbReference type="InterPro" id="IPR001138">
    <property type="entry name" value="Zn2Cys6_DnaBD"/>
</dbReference>
<dbReference type="PROSITE" id="PS00463">
    <property type="entry name" value="ZN2_CY6_FUNGAL_1"/>
    <property type="match status" value="1"/>
</dbReference>
<dbReference type="CDD" id="cd00067">
    <property type="entry name" value="GAL4"/>
    <property type="match status" value="1"/>
</dbReference>
<dbReference type="Pfam" id="PF11951">
    <property type="entry name" value="Fungal_trans_2"/>
    <property type="match status" value="1"/>
</dbReference>
<reference evidence="3 4" key="1">
    <citation type="submission" date="2020-03" db="EMBL/GenBank/DDBJ databases">
        <title>Draft Genome Sequence of Cudoniella acicularis.</title>
        <authorList>
            <person name="Buettner E."/>
            <person name="Kellner H."/>
        </authorList>
    </citation>
    <scope>NUCLEOTIDE SEQUENCE [LARGE SCALE GENOMIC DNA]</scope>
    <source>
        <strain evidence="3 4">DSM 108380</strain>
    </source>
</reference>
<sequence>MVFCGKPSGGCHACRARKTRCDQVPEGCTQCKKAKRTCPGYRVPGDLIFRDESTNVERKFKAKEARRKALAATEGDQNIGDASSGALLEIVQQDTSPLSLTYTLAPTLEDRAIGFFVFNFVIGFDGPIKGHLASLNRLARTQNIDDRLMASMKAVGLAAYSHVARAPSLLNNARFQYMKSIQLLNAALRQPEEAKKDSTLMTIQVLGIFEIVTGCNQKSFQDWMNHIHGAAAILKMRGPEQLNSPNGIQMLLYISANLMIHCSHRSIRLPKHLREYLTEVFKNFYPPQATLKIQECTMLFTEIRASMHDGSLTVPQEILSRALEIDGVLLSICSNTPPGWEYEVVSTSSNPILSIMVDIIFIVTIDILLKGFSLKPPLFTLPEYTAQFQLSTETISEMRTDILGTVHQSIGGGAPPHGFVSNRMLSNLPNEDSPPIPMAGGSFLMWPLWLVGVMDSSPEPMREFAVKNLKWIAVELGVKQAIFVEFDGSGQYSYNHETERLSTQMSGLSSNPGILYVVLLSLGTMALMILGEMQRDEAYGFDLQSVLKTLFRHVYSAGFLLRAALDIQPA</sequence>
<dbReference type="InterPro" id="IPR036864">
    <property type="entry name" value="Zn2-C6_fun-type_DNA-bd_sf"/>
</dbReference>
<comment type="caution">
    <text evidence="3">The sequence shown here is derived from an EMBL/GenBank/DDBJ whole genome shotgun (WGS) entry which is preliminary data.</text>
</comment>
<dbReference type="GO" id="GO:0008270">
    <property type="term" value="F:zinc ion binding"/>
    <property type="evidence" value="ECO:0007669"/>
    <property type="project" value="InterPro"/>
</dbReference>
<dbReference type="PANTHER" id="PTHR38791">
    <property type="entry name" value="ZN(II)2CYS6 TRANSCRIPTION FACTOR (EUROFUNG)-RELATED-RELATED"/>
    <property type="match status" value="1"/>
</dbReference>
<protein>
    <recommendedName>
        <fullName evidence="2">Zn(2)-C6 fungal-type domain-containing protein</fullName>
    </recommendedName>
</protein>
<proteinExistence type="predicted"/>
<keyword evidence="4" id="KW-1185">Reference proteome</keyword>
<dbReference type="InterPro" id="IPR053175">
    <property type="entry name" value="DHMBA_Reg_Transcription_Factor"/>
</dbReference>
<accession>A0A8H4RCC3</accession>
<dbReference type="OrthoDB" id="5429770at2759"/>
<organism evidence="3 4">
    <name type="scientific">Cudoniella acicularis</name>
    <dbReference type="NCBI Taxonomy" id="354080"/>
    <lineage>
        <taxon>Eukaryota</taxon>
        <taxon>Fungi</taxon>
        <taxon>Dikarya</taxon>
        <taxon>Ascomycota</taxon>
        <taxon>Pezizomycotina</taxon>
        <taxon>Leotiomycetes</taxon>
        <taxon>Helotiales</taxon>
        <taxon>Tricladiaceae</taxon>
        <taxon>Cudoniella</taxon>
    </lineage>
</organism>
<evidence type="ECO:0000313" key="4">
    <source>
        <dbReference type="Proteomes" id="UP000566819"/>
    </source>
</evidence>
<dbReference type="EMBL" id="JAAMPI010000957">
    <property type="protein sequence ID" value="KAF4627512.1"/>
    <property type="molecule type" value="Genomic_DNA"/>
</dbReference>
<feature type="domain" description="Zn(2)-C6 fungal-type" evidence="2">
    <location>
        <begin position="10"/>
        <end position="38"/>
    </location>
</feature>
<dbReference type="PANTHER" id="PTHR38791:SF5">
    <property type="entry name" value="TRANSCRIPTION FACTOR DBAG-RELATED"/>
    <property type="match status" value="1"/>
</dbReference>